<dbReference type="SUPFAM" id="SSF48452">
    <property type="entry name" value="TPR-like"/>
    <property type="match status" value="1"/>
</dbReference>
<dbReference type="PANTHER" id="PTHR12558">
    <property type="entry name" value="CELL DIVISION CYCLE 16,23,27"/>
    <property type="match status" value="1"/>
</dbReference>
<organism evidence="3 4">
    <name type="scientific">Psychroserpens luteus</name>
    <dbReference type="NCBI Taxonomy" id="1434066"/>
    <lineage>
        <taxon>Bacteria</taxon>
        <taxon>Pseudomonadati</taxon>
        <taxon>Bacteroidota</taxon>
        <taxon>Flavobacteriia</taxon>
        <taxon>Flavobacteriales</taxon>
        <taxon>Flavobacteriaceae</taxon>
        <taxon>Psychroserpens</taxon>
    </lineage>
</organism>
<feature type="signal peptide" evidence="2">
    <location>
        <begin position="1"/>
        <end position="18"/>
    </location>
</feature>
<dbReference type="InterPro" id="IPR019734">
    <property type="entry name" value="TPR_rpt"/>
</dbReference>
<keyword evidence="4" id="KW-1185">Reference proteome</keyword>
<dbReference type="PANTHER" id="PTHR12558:SF13">
    <property type="entry name" value="CELL DIVISION CYCLE PROTEIN 27 HOMOLOG"/>
    <property type="match status" value="1"/>
</dbReference>
<keyword evidence="2" id="KW-0732">Signal</keyword>
<dbReference type="RefSeq" id="WP_194506521.1">
    <property type="nucleotide sequence ID" value="NZ_JADILU010000001.1"/>
</dbReference>
<dbReference type="Gene3D" id="1.25.40.10">
    <property type="entry name" value="Tetratricopeptide repeat domain"/>
    <property type="match status" value="2"/>
</dbReference>
<evidence type="ECO:0000256" key="2">
    <source>
        <dbReference type="SAM" id="SignalP"/>
    </source>
</evidence>
<dbReference type="Proteomes" id="UP001597548">
    <property type="component" value="Unassembled WGS sequence"/>
</dbReference>
<proteinExistence type="predicted"/>
<dbReference type="PROSITE" id="PS50293">
    <property type="entry name" value="TPR_REGION"/>
    <property type="match status" value="1"/>
</dbReference>
<dbReference type="Pfam" id="PF13181">
    <property type="entry name" value="TPR_8"/>
    <property type="match status" value="2"/>
</dbReference>
<dbReference type="Pfam" id="PF14559">
    <property type="entry name" value="TPR_19"/>
    <property type="match status" value="1"/>
</dbReference>
<protein>
    <submittedName>
        <fullName evidence="3">Tetratricopeptide repeat protein</fullName>
    </submittedName>
</protein>
<sequence>MRSLFVLLCVLTIFNSEAQTSVLNQADSLYSNGNYSKAIEVYKTHINQDEVYAKIARSYVAIGNYDSALEFYKLAAEADPKNGLILYEYARLLSKTKNFEASIEVFNKLMNIDYRNPNYHYEMGLALERMEDDSTALNRFRSAYDLDQTHQKAIFKIAKHFLIKRKHEISHRYIDKGLESYENNIELISLKAQNYYYQDDYHNARAWFQKLIAMGESSEFIHEKLSTLHAEFSDYELAIEQRKLVLKYNPYSSDAMLLIGSYYNRLKDYKNAEKYIRQSLALKDVPLDYEYQLLGTVLNRQDKNKEAIEAFQKSLKENPENISSEFYILSTKDKYYADLDTKIKLYEDFRDKYPDTFYSKFASKRITELKEEKFLKAED</sequence>
<evidence type="ECO:0000313" key="3">
    <source>
        <dbReference type="EMBL" id="MFD2916614.1"/>
    </source>
</evidence>
<evidence type="ECO:0000313" key="4">
    <source>
        <dbReference type="Proteomes" id="UP001597548"/>
    </source>
</evidence>
<dbReference type="SMART" id="SM00028">
    <property type="entry name" value="TPR"/>
    <property type="match status" value="6"/>
</dbReference>
<evidence type="ECO:0000256" key="1">
    <source>
        <dbReference type="PROSITE-ProRule" id="PRU00339"/>
    </source>
</evidence>
<keyword evidence="1" id="KW-0802">TPR repeat</keyword>
<accession>A0ABW5ZUC6</accession>
<dbReference type="EMBL" id="JBHUOS010000010">
    <property type="protein sequence ID" value="MFD2916614.1"/>
    <property type="molecule type" value="Genomic_DNA"/>
</dbReference>
<reference evidence="4" key="1">
    <citation type="journal article" date="2019" name="Int. J. Syst. Evol. Microbiol.">
        <title>The Global Catalogue of Microorganisms (GCM) 10K type strain sequencing project: providing services to taxonomists for standard genome sequencing and annotation.</title>
        <authorList>
            <consortium name="The Broad Institute Genomics Platform"/>
            <consortium name="The Broad Institute Genome Sequencing Center for Infectious Disease"/>
            <person name="Wu L."/>
            <person name="Ma J."/>
        </authorList>
    </citation>
    <scope>NUCLEOTIDE SEQUENCE [LARGE SCALE GENOMIC DNA]</scope>
    <source>
        <strain evidence="4">KCTC 32514</strain>
    </source>
</reference>
<dbReference type="InterPro" id="IPR011990">
    <property type="entry name" value="TPR-like_helical_dom_sf"/>
</dbReference>
<name>A0ABW5ZUC6_9FLAO</name>
<dbReference type="PROSITE" id="PS50005">
    <property type="entry name" value="TPR"/>
    <property type="match status" value="2"/>
</dbReference>
<gene>
    <name evidence="3" type="ORF">ACFS29_13245</name>
</gene>
<feature type="repeat" description="TPR" evidence="1">
    <location>
        <begin position="49"/>
        <end position="82"/>
    </location>
</feature>
<feature type="chain" id="PRO_5047109541" evidence="2">
    <location>
        <begin position="19"/>
        <end position="379"/>
    </location>
</feature>
<comment type="caution">
    <text evidence="3">The sequence shown here is derived from an EMBL/GenBank/DDBJ whole genome shotgun (WGS) entry which is preliminary data.</text>
</comment>
<feature type="repeat" description="TPR" evidence="1">
    <location>
        <begin position="288"/>
        <end position="321"/>
    </location>
</feature>